<dbReference type="VEuPathDB" id="VectorBase:LOC119160901"/>
<dbReference type="InterPro" id="IPR001478">
    <property type="entry name" value="PDZ"/>
</dbReference>
<keyword evidence="1" id="KW-0677">Repeat</keyword>
<reference evidence="5" key="1">
    <citation type="journal article" date="2020" name="Cell">
        <title>Large-Scale Comparative Analyses of Tick Genomes Elucidate Their Genetic Diversity and Vector Capacities.</title>
        <authorList>
            <consortium name="Tick Genome and Microbiome Consortium (TIGMIC)"/>
            <person name="Jia N."/>
            <person name="Wang J."/>
            <person name="Shi W."/>
            <person name="Du L."/>
            <person name="Sun Y."/>
            <person name="Zhan W."/>
            <person name="Jiang J.F."/>
            <person name="Wang Q."/>
            <person name="Zhang B."/>
            <person name="Ji P."/>
            <person name="Bell-Sakyi L."/>
            <person name="Cui X.M."/>
            <person name="Yuan T.T."/>
            <person name="Jiang B.G."/>
            <person name="Yang W.F."/>
            <person name="Lam T.T."/>
            <person name="Chang Q.C."/>
            <person name="Ding S.J."/>
            <person name="Wang X.J."/>
            <person name="Zhu J.G."/>
            <person name="Ruan X.D."/>
            <person name="Zhao L."/>
            <person name="Wei J.T."/>
            <person name="Ye R.Z."/>
            <person name="Que T.C."/>
            <person name="Du C.H."/>
            <person name="Zhou Y.H."/>
            <person name="Cheng J.X."/>
            <person name="Dai P.F."/>
            <person name="Guo W.B."/>
            <person name="Han X.H."/>
            <person name="Huang E.J."/>
            <person name="Li L.F."/>
            <person name="Wei W."/>
            <person name="Gao Y.C."/>
            <person name="Liu J.Z."/>
            <person name="Shao H.Z."/>
            <person name="Wang X."/>
            <person name="Wang C.C."/>
            <person name="Yang T.C."/>
            <person name="Huo Q.B."/>
            <person name="Li W."/>
            <person name="Chen H.Y."/>
            <person name="Chen S.E."/>
            <person name="Zhou L.G."/>
            <person name="Ni X.B."/>
            <person name="Tian J.H."/>
            <person name="Sheng Y."/>
            <person name="Liu T."/>
            <person name="Pan Y.S."/>
            <person name="Xia L.Y."/>
            <person name="Li J."/>
            <person name="Zhao F."/>
            <person name="Cao W.C."/>
        </authorList>
    </citation>
    <scope>NUCLEOTIDE SEQUENCE</scope>
    <source>
        <strain evidence="5">Rmic-2018</strain>
    </source>
</reference>
<comment type="caution">
    <text evidence="5">The sequence shown here is derived from an EMBL/GenBank/DDBJ whole genome shotgun (WGS) entry which is preliminary data.</text>
</comment>
<evidence type="ECO:0000313" key="6">
    <source>
        <dbReference type="Proteomes" id="UP000821866"/>
    </source>
</evidence>
<reference evidence="5" key="2">
    <citation type="submission" date="2021-09" db="EMBL/GenBank/DDBJ databases">
        <authorList>
            <person name="Jia N."/>
            <person name="Wang J."/>
            <person name="Shi W."/>
            <person name="Du L."/>
            <person name="Sun Y."/>
            <person name="Zhan W."/>
            <person name="Jiang J."/>
            <person name="Wang Q."/>
            <person name="Zhang B."/>
            <person name="Ji P."/>
            <person name="Sakyi L.B."/>
            <person name="Cui X."/>
            <person name="Yuan T."/>
            <person name="Jiang B."/>
            <person name="Yang W."/>
            <person name="Lam T.T.-Y."/>
            <person name="Chang Q."/>
            <person name="Ding S."/>
            <person name="Wang X."/>
            <person name="Zhu J."/>
            <person name="Ruan X."/>
            <person name="Zhao L."/>
            <person name="Wei J."/>
            <person name="Que T."/>
            <person name="Du C."/>
            <person name="Cheng J."/>
            <person name="Dai P."/>
            <person name="Han X."/>
            <person name="Huang E."/>
            <person name="Gao Y."/>
            <person name="Liu J."/>
            <person name="Shao H."/>
            <person name="Ye R."/>
            <person name="Li L."/>
            <person name="Wei W."/>
            <person name="Wang X."/>
            <person name="Wang C."/>
            <person name="Huo Q."/>
            <person name="Li W."/>
            <person name="Guo W."/>
            <person name="Chen H."/>
            <person name="Chen S."/>
            <person name="Zhou L."/>
            <person name="Zhou L."/>
            <person name="Ni X."/>
            <person name="Tian J."/>
            <person name="Zhou Y."/>
            <person name="Sheng Y."/>
            <person name="Liu T."/>
            <person name="Pan Y."/>
            <person name="Xia L."/>
            <person name="Li J."/>
            <person name="Zhao F."/>
            <person name="Cao W."/>
        </authorList>
    </citation>
    <scope>NUCLEOTIDE SEQUENCE</scope>
    <source>
        <strain evidence="5">Rmic-2018</strain>
        <tissue evidence="5">Larvae</tissue>
    </source>
</reference>
<dbReference type="Proteomes" id="UP000821866">
    <property type="component" value="Chromosome 1"/>
</dbReference>
<dbReference type="GO" id="GO:0043495">
    <property type="term" value="F:protein-membrane adaptor activity"/>
    <property type="evidence" value="ECO:0007669"/>
    <property type="project" value="TreeGrafter"/>
</dbReference>
<dbReference type="PANTHER" id="PTHR14191:SF28">
    <property type="entry name" value="GH04176P-RELATED"/>
    <property type="match status" value="1"/>
</dbReference>
<dbReference type="CDD" id="cd06768">
    <property type="entry name" value="PDZ_NHERF-like"/>
    <property type="match status" value="1"/>
</dbReference>
<evidence type="ECO:0000256" key="2">
    <source>
        <dbReference type="SAM" id="MobiDB-lite"/>
    </source>
</evidence>
<evidence type="ECO:0000256" key="1">
    <source>
        <dbReference type="ARBA" id="ARBA00022737"/>
    </source>
</evidence>
<feature type="transmembrane region" description="Helical" evidence="3">
    <location>
        <begin position="584"/>
        <end position="604"/>
    </location>
</feature>
<sequence>MEQQPSEPPIQNNHGANTQQGLSTAPQSQPVDALEVKEESPEVSPTLLQSPLPDAAKVEMPSPKYTAPVPLSHAETEKIEVASPKDPPMVPQSQPAAAAKAEVDSSKTARMVPQSTPADTPKADIAFSKDASTVPQSPPADTAKVEETPSKDALVVPQSLPADVAKVDSAKASPTVLQFSVTDNANIEEPYTKASPTLPQFPLSSTTNVDMAIPEGAPMVPQPPSEDAAKTEMTSPKTAPKAPQSPPVAAAKVEVKPPKDSLSVRHCHLVRRTDFEGYGFLFGEDNERKQQLVTAVEPGSPAEAAGLRVKDIIIQVNGVEIDGACHQDIINRLNSIPSEAHLLVVNEVAFDSYKKHVGVNSLPSAHEMSDVAGAETIQSDTKPAIPQARFITVVPLSVEHDSFQTSVRHTSPNSSTAIGPVATSGMLDPLVNVKQEPTSPTESTLRRRFTPDEGHQPSSQDNSPQVVPLSAEHDSFQTSVRHTSPNSSTAIGPVTTSGMLDPLVNVKQEPTSPTESTLRRRFTPDEGHQPSSQDNSHQDVRPRAPAPLAASLERHDESSEQASVQLPPLDVLELTVRLLLPLRLPMSLLMGLMMMSLLAVYYLYTYVSKPSKN</sequence>
<evidence type="ECO:0000259" key="4">
    <source>
        <dbReference type="PROSITE" id="PS50106"/>
    </source>
</evidence>
<feature type="region of interest" description="Disordered" evidence="2">
    <location>
        <begin position="432"/>
        <end position="542"/>
    </location>
</feature>
<dbReference type="SMART" id="SM00228">
    <property type="entry name" value="PDZ"/>
    <property type="match status" value="1"/>
</dbReference>
<evidence type="ECO:0000256" key="3">
    <source>
        <dbReference type="SAM" id="Phobius"/>
    </source>
</evidence>
<accession>A0A9J6EX08</accession>
<feature type="compositionally biased region" description="Polar residues" evidence="2">
    <location>
        <begin position="1"/>
        <end position="30"/>
    </location>
</feature>
<dbReference type="VEuPathDB" id="VectorBase:LOC119160018"/>
<gene>
    <name evidence="5" type="ORF">HPB51_003328</name>
</gene>
<keyword evidence="3" id="KW-0812">Transmembrane</keyword>
<dbReference type="SUPFAM" id="SSF50156">
    <property type="entry name" value="PDZ domain-like"/>
    <property type="match status" value="1"/>
</dbReference>
<dbReference type="Pfam" id="PF00595">
    <property type="entry name" value="PDZ"/>
    <property type="match status" value="1"/>
</dbReference>
<feature type="region of interest" description="Disordered" evidence="2">
    <location>
        <begin position="1"/>
        <end position="156"/>
    </location>
</feature>
<dbReference type="GO" id="GO:0016324">
    <property type="term" value="C:apical plasma membrane"/>
    <property type="evidence" value="ECO:0007669"/>
    <property type="project" value="TreeGrafter"/>
</dbReference>
<protein>
    <recommendedName>
        <fullName evidence="4">PDZ domain-containing protein</fullName>
    </recommendedName>
</protein>
<evidence type="ECO:0000313" key="5">
    <source>
        <dbReference type="EMBL" id="KAH8038825.1"/>
    </source>
</evidence>
<dbReference type="GO" id="GO:0072659">
    <property type="term" value="P:protein localization to plasma membrane"/>
    <property type="evidence" value="ECO:0007669"/>
    <property type="project" value="TreeGrafter"/>
</dbReference>
<keyword evidence="3" id="KW-0472">Membrane</keyword>
<dbReference type="EMBL" id="JABSTU010000001">
    <property type="protein sequence ID" value="KAH8038825.1"/>
    <property type="molecule type" value="Genomic_DNA"/>
</dbReference>
<dbReference type="InterPro" id="IPR036034">
    <property type="entry name" value="PDZ_sf"/>
</dbReference>
<feature type="compositionally biased region" description="Polar residues" evidence="2">
    <location>
        <begin position="456"/>
        <end position="465"/>
    </location>
</feature>
<dbReference type="AlphaFoldDB" id="A0A9J6EX08"/>
<dbReference type="PROSITE" id="PS50106">
    <property type="entry name" value="PDZ"/>
    <property type="match status" value="1"/>
</dbReference>
<feature type="region of interest" description="Disordered" evidence="2">
    <location>
        <begin position="214"/>
        <end position="249"/>
    </location>
</feature>
<keyword evidence="6" id="KW-1185">Reference proteome</keyword>
<feature type="domain" description="PDZ" evidence="4">
    <location>
        <begin position="266"/>
        <end position="348"/>
    </location>
</feature>
<name>A0A9J6EX08_RHIMP</name>
<feature type="compositionally biased region" description="Polar residues" evidence="2">
    <location>
        <begin position="476"/>
        <end position="498"/>
    </location>
</feature>
<dbReference type="PANTHER" id="PTHR14191">
    <property type="entry name" value="PDZ DOMAIN CONTAINING PROTEIN"/>
    <property type="match status" value="1"/>
</dbReference>
<dbReference type="InterPro" id="IPR051067">
    <property type="entry name" value="NHER"/>
</dbReference>
<dbReference type="Gene3D" id="2.30.42.10">
    <property type="match status" value="1"/>
</dbReference>
<organism evidence="5 6">
    <name type="scientific">Rhipicephalus microplus</name>
    <name type="common">Cattle tick</name>
    <name type="synonym">Boophilus microplus</name>
    <dbReference type="NCBI Taxonomy" id="6941"/>
    <lineage>
        <taxon>Eukaryota</taxon>
        <taxon>Metazoa</taxon>
        <taxon>Ecdysozoa</taxon>
        <taxon>Arthropoda</taxon>
        <taxon>Chelicerata</taxon>
        <taxon>Arachnida</taxon>
        <taxon>Acari</taxon>
        <taxon>Parasitiformes</taxon>
        <taxon>Ixodida</taxon>
        <taxon>Ixodoidea</taxon>
        <taxon>Ixodidae</taxon>
        <taxon>Rhipicephalinae</taxon>
        <taxon>Rhipicephalus</taxon>
        <taxon>Boophilus</taxon>
    </lineage>
</organism>
<keyword evidence="3" id="KW-1133">Transmembrane helix</keyword>
<proteinExistence type="predicted"/>